<evidence type="ECO:0000313" key="1">
    <source>
        <dbReference type="EMBL" id="KHG12567.1"/>
    </source>
</evidence>
<protein>
    <submittedName>
        <fullName evidence="1">Uncharacterized protein</fullName>
    </submittedName>
</protein>
<reference evidence="2" key="1">
    <citation type="submission" date="2014-09" db="EMBL/GenBank/DDBJ databases">
        <authorList>
            <person name="Mudge J."/>
            <person name="Ramaraj T."/>
            <person name="Lindquist I.E."/>
            <person name="Bharti A.K."/>
            <person name="Sundararajan A."/>
            <person name="Cameron C.T."/>
            <person name="Woodward J.E."/>
            <person name="May G.D."/>
            <person name="Brubaker C."/>
            <person name="Broadhvest J."/>
            <person name="Wilkins T.A."/>
        </authorList>
    </citation>
    <scope>NUCLEOTIDE SEQUENCE</scope>
    <source>
        <strain evidence="2">cv. AKA8401</strain>
    </source>
</reference>
<gene>
    <name evidence="1" type="ORF">F383_18341</name>
</gene>
<keyword evidence="2" id="KW-1185">Reference proteome</keyword>
<dbReference type="Proteomes" id="UP000032142">
    <property type="component" value="Unassembled WGS sequence"/>
</dbReference>
<dbReference type="AlphaFoldDB" id="A0A0B0NIT4"/>
<dbReference type="EMBL" id="KN397895">
    <property type="protein sequence ID" value="KHG12567.1"/>
    <property type="molecule type" value="Genomic_DNA"/>
</dbReference>
<evidence type="ECO:0000313" key="2">
    <source>
        <dbReference type="Proteomes" id="UP000032142"/>
    </source>
</evidence>
<organism evidence="1 2">
    <name type="scientific">Gossypium arboreum</name>
    <name type="common">Tree cotton</name>
    <name type="synonym">Gossypium nanking</name>
    <dbReference type="NCBI Taxonomy" id="29729"/>
    <lineage>
        <taxon>Eukaryota</taxon>
        <taxon>Viridiplantae</taxon>
        <taxon>Streptophyta</taxon>
        <taxon>Embryophyta</taxon>
        <taxon>Tracheophyta</taxon>
        <taxon>Spermatophyta</taxon>
        <taxon>Magnoliopsida</taxon>
        <taxon>eudicotyledons</taxon>
        <taxon>Gunneridae</taxon>
        <taxon>Pentapetalae</taxon>
        <taxon>rosids</taxon>
        <taxon>malvids</taxon>
        <taxon>Malvales</taxon>
        <taxon>Malvaceae</taxon>
        <taxon>Malvoideae</taxon>
        <taxon>Gossypium</taxon>
    </lineage>
</organism>
<proteinExistence type="predicted"/>
<accession>A0A0B0NIT4</accession>
<name>A0A0B0NIT4_GOSAR</name>
<sequence length="47" mass="5501">MLATRCCSHKLWRIHNKYRIAAISKAFKTNTQNMKSVMTCHSYPKNS</sequence>